<evidence type="ECO:0000256" key="5">
    <source>
        <dbReference type="PROSITE-ProRule" id="PRU00176"/>
    </source>
</evidence>
<organism evidence="9 10">
    <name type="scientific">Oikopleura dioica</name>
    <name type="common">Tunicate</name>
    <dbReference type="NCBI Taxonomy" id="34765"/>
    <lineage>
        <taxon>Eukaryota</taxon>
        <taxon>Metazoa</taxon>
        <taxon>Chordata</taxon>
        <taxon>Tunicata</taxon>
        <taxon>Appendicularia</taxon>
        <taxon>Copelata</taxon>
        <taxon>Oikopleuridae</taxon>
        <taxon>Oikopleura</taxon>
    </lineage>
</organism>
<feature type="domain" description="DRBM" evidence="8">
    <location>
        <begin position="600"/>
        <end position="672"/>
    </location>
</feature>
<protein>
    <submittedName>
        <fullName evidence="9">Oidioi.mRNA.OKI2018_I69.XSR.g16569.t2.cds</fullName>
    </submittedName>
</protein>
<feature type="domain" description="RRM" evidence="7">
    <location>
        <begin position="364"/>
        <end position="447"/>
    </location>
</feature>
<gene>
    <name evidence="9" type="ORF">OKIOD_LOCUS8127</name>
</gene>
<dbReference type="PANTHER" id="PTHR21245">
    <property type="entry name" value="HETEROGENEOUS NUCLEAR RIBONUCLEOPROTEIN"/>
    <property type="match status" value="1"/>
</dbReference>
<dbReference type="EMBL" id="OU015569">
    <property type="protein sequence ID" value="CAG5099533.1"/>
    <property type="molecule type" value="Genomic_DNA"/>
</dbReference>
<keyword evidence="6" id="KW-0472">Membrane</keyword>
<dbReference type="NCBIfam" id="TIGR01648">
    <property type="entry name" value="hnRNP-R-Q"/>
    <property type="match status" value="1"/>
</dbReference>
<feature type="transmembrane region" description="Helical" evidence="6">
    <location>
        <begin position="85"/>
        <end position="109"/>
    </location>
</feature>
<dbReference type="InterPro" id="IPR014720">
    <property type="entry name" value="dsRBD_dom"/>
</dbReference>
<dbReference type="Gene3D" id="3.30.70.330">
    <property type="match status" value="3"/>
</dbReference>
<keyword evidence="10" id="KW-1185">Reference proteome</keyword>
<keyword evidence="4 5" id="KW-0694">RNA-binding</keyword>
<dbReference type="Pfam" id="PF00076">
    <property type="entry name" value="RRM_1"/>
    <property type="match status" value="2"/>
</dbReference>
<dbReference type="InterPro" id="IPR035979">
    <property type="entry name" value="RBD_domain_sf"/>
</dbReference>
<evidence type="ECO:0000256" key="1">
    <source>
        <dbReference type="ARBA" id="ARBA00004496"/>
    </source>
</evidence>
<evidence type="ECO:0000259" key="8">
    <source>
        <dbReference type="PROSITE" id="PS50137"/>
    </source>
</evidence>
<keyword evidence="6" id="KW-1133">Transmembrane helix</keyword>
<keyword evidence="2" id="KW-0963">Cytoplasm</keyword>
<dbReference type="SUPFAM" id="SSF54928">
    <property type="entry name" value="RNA-binding domain, RBD"/>
    <property type="match status" value="2"/>
</dbReference>
<dbReference type="InterPro" id="IPR006535">
    <property type="entry name" value="HnRNP_R/Q_splicing_fac"/>
</dbReference>
<name>A0ABN7SNT6_OIKDI</name>
<dbReference type="InterPro" id="IPR000504">
    <property type="entry name" value="RRM_dom"/>
</dbReference>
<feature type="transmembrane region" description="Helical" evidence="6">
    <location>
        <begin position="18"/>
        <end position="38"/>
    </location>
</feature>
<keyword evidence="3" id="KW-0677">Repeat</keyword>
<comment type="subcellular location">
    <subcellularLocation>
        <location evidence="1">Cytoplasm</location>
    </subcellularLocation>
</comment>
<proteinExistence type="predicted"/>
<reference evidence="9 10" key="1">
    <citation type="submission" date="2021-04" db="EMBL/GenBank/DDBJ databases">
        <authorList>
            <person name="Bliznina A."/>
        </authorList>
    </citation>
    <scope>NUCLEOTIDE SEQUENCE [LARGE SCALE GENOMIC DNA]</scope>
</reference>
<dbReference type="SUPFAM" id="SSF54768">
    <property type="entry name" value="dsRNA-binding domain-like"/>
    <property type="match status" value="1"/>
</dbReference>
<dbReference type="Gene3D" id="3.30.160.20">
    <property type="match status" value="1"/>
</dbReference>
<evidence type="ECO:0000313" key="9">
    <source>
        <dbReference type="EMBL" id="CAG5099533.1"/>
    </source>
</evidence>
<evidence type="ECO:0000256" key="6">
    <source>
        <dbReference type="SAM" id="Phobius"/>
    </source>
</evidence>
<dbReference type="PROSITE" id="PS50102">
    <property type="entry name" value="RRM"/>
    <property type="match status" value="2"/>
</dbReference>
<evidence type="ECO:0000256" key="2">
    <source>
        <dbReference type="ARBA" id="ARBA00022490"/>
    </source>
</evidence>
<dbReference type="CDD" id="cd12250">
    <property type="entry name" value="RRM2_hnRNPR_like"/>
    <property type="match status" value="1"/>
</dbReference>
<evidence type="ECO:0000256" key="3">
    <source>
        <dbReference type="ARBA" id="ARBA00022737"/>
    </source>
</evidence>
<accession>A0ABN7SNT6</accession>
<dbReference type="Proteomes" id="UP001158576">
    <property type="component" value="Chromosome XSR"/>
</dbReference>
<feature type="transmembrane region" description="Helical" evidence="6">
    <location>
        <begin position="45"/>
        <end position="65"/>
    </location>
</feature>
<dbReference type="PROSITE" id="PS50137">
    <property type="entry name" value="DS_RBD"/>
    <property type="match status" value="1"/>
</dbReference>
<dbReference type="InterPro" id="IPR012677">
    <property type="entry name" value="Nucleotide-bd_a/b_plait_sf"/>
</dbReference>
<dbReference type="SMART" id="SM00360">
    <property type="entry name" value="RRM"/>
    <property type="match status" value="2"/>
</dbReference>
<evidence type="ECO:0000259" key="7">
    <source>
        <dbReference type="PROSITE" id="PS50102"/>
    </source>
</evidence>
<dbReference type="CDD" id="cd12249">
    <property type="entry name" value="RRM1_hnRNPR_like"/>
    <property type="match status" value="1"/>
</dbReference>
<sequence length="747" mass="84070">MCCQPTPFGKRKTLQDVVHYYSVGLLLISIFLTITDAAATGLWRYTFGMGIFTGVLGITTASLGISSSKTQDKTRFKMEMKTVMVWAYVTISFSFCVLFYVVAAIGIWLRYYYPIMLVGEVICFAIQWGFLFYIINIYGSPCQCCDQSSCCYTEAVLDVLPEVIPIQIGQQIQPQQIQVVSQPQYANIQTQPRRIVYQLPNNQQAIVLPTVPQQQRELTNSNQMERIGRITTIKKGLDCIKDCQNEDKIRELIKRINYPIIQENGQRKLGPPPDYHGEIPTKGCEVFVGKIPRDLFEDEIFPVFEMIGPIYELRLMMDFDGKNRGFCFVMFTERAHARQAISRLNNFEIRKGRTLGVCSSVDNCRLFVGGIPKSRKKEEIMHELKKVTEQVADVIVYPSAADKNKNRGFAFVEYETHKAAAMARRKLVSGRVQLWYGKVERVKKIRDYAFVHFVERDSAEAAMKAGSSQRLDGAMVEISFAKPVDKNNHNQLAKVGAKALAAQQQGMEPGMAQYANMNQPMLVYAGVNGFPMLIAQDQSQQHQLGSLPKSPIGPTRGQKARVNRAGARSSYLGYSAGKATYGRYYTKNTQAERMDASAVNHVEALEQVCQKFNWTKPFYQTVSTAVHEGKTMFLYSVTLYNLGMIIQAYKMAPSEQEAKALAAESALMQLGITNESSLIANQTPLGSHPLNSQQRSQIVPANQPVLHPQQLMQYMQIPQGSNPNQMIQMAMDPHTLQPIPLQVGLYQ</sequence>
<feature type="domain" description="RRM" evidence="7">
    <location>
        <begin position="284"/>
        <end position="362"/>
    </location>
</feature>
<dbReference type="Pfam" id="PF14709">
    <property type="entry name" value="DND1_DSRM"/>
    <property type="match status" value="1"/>
</dbReference>
<evidence type="ECO:0000313" key="10">
    <source>
        <dbReference type="Proteomes" id="UP001158576"/>
    </source>
</evidence>
<evidence type="ECO:0000256" key="4">
    <source>
        <dbReference type="ARBA" id="ARBA00022884"/>
    </source>
</evidence>
<keyword evidence="6" id="KW-0812">Transmembrane</keyword>